<dbReference type="InterPro" id="IPR038570">
    <property type="entry name" value="HicA_sf"/>
</dbReference>
<dbReference type="SUPFAM" id="SSF54786">
    <property type="entry name" value="YcfA/nrd intein domain"/>
    <property type="match status" value="1"/>
</dbReference>
<comment type="similarity">
    <text evidence="1">Belongs to the HicA mRNA interferase family.</text>
</comment>
<reference evidence="8 9" key="1">
    <citation type="submission" date="2016-11" db="EMBL/GenBank/DDBJ databases">
        <authorList>
            <person name="Jaros S."/>
            <person name="Januszkiewicz K."/>
            <person name="Wedrychowicz H."/>
        </authorList>
    </citation>
    <scope>NUCLEOTIDE SEQUENCE [LARGE SCALE GENOMIC DNA]</scope>
    <source>
        <strain evidence="8 9">DSM 27063</strain>
    </source>
</reference>
<dbReference type="OrthoDB" id="9798547at2"/>
<dbReference type="GO" id="GO:0004519">
    <property type="term" value="F:endonuclease activity"/>
    <property type="evidence" value="ECO:0007669"/>
    <property type="project" value="UniProtKB-KW"/>
</dbReference>
<evidence type="ECO:0000256" key="6">
    <source>
        <dbReference type="ARBA" id="ARBA00022884"/>
    </source>
</evidence>
<keyword evidence="7" id="KW-0346">Stress response</keyword>
<dbReference type="Proteomes" id="UP000184050">
    <property type="component" value="Unassembled WGS sequence"/>
</dbReference>
<dbReference type="InterPro" id="IPR012933">
    <property type="entry name" value="HicA_mRNA_interferase"/>
</dbReference>
<dbReference type="AlphaFoldDB" id="A0A1M6A0U6"/>
<gene>
    <name evidence="8" type="ORF">SAMN05444280_1017</name>
</gene>
<keyword evidence="9" id="KW-1185">Reference proteome</keyword>
<dbReference type="STRING" id="1168035.SAMN05444280_1017"/>
<evidence type="ECO:0000256" key="2">
    <source>
        <dbReference type="ARBA" id="ARBA00022649"/>
    </source>
</evidence>
<accession>A0A1M6A0U6</accession>
<evidence type="ECO:0000313" key="8">
    <source>
        <dbReference type="EMBL" id="SHI30085.1"/>
    </source>
</evidence>
<name>A0A1M6A0U6_9BACT</name>
<keyword evidence="4" id="KW-0255">Endonuclease</keyword>
<evidence type="ECO:0000256" key="1">
    <source>
        <dbReference type="ARBA" id="ARBA00006620"/>
    </source>
</evidence>
<dbReference type="Pfam" id="PF07927">
    <property type="entry name" value="HicA_toxin"/>
    <property type="match status" value="1"/>
</dbReference>
<keyword evidence="3" id="KW-0540">Nuclease</keyword>
<dbReference type="GO" id="GO:0016787">
    <property type="term" value="F:hydrolase activity"/>
    <property type="evidence" value="ECO:0007669"/>
    <property type="project" value="UniProtKB-KW"/>
</dbReference>
<protein>
    <submittedName>
        <fullName evidence="8">Predicted RNA binding protein YcfA, dsRBD-like fold, HicA-like mRNA interferase family</fullName>
    </submittedName>
</protein>
<dbReference type="Gene3D" id="3.30.920.30">
    <property type="entry name" value="Hypothetical protein"/>
    <property type="match status" value="1"/>
</dbReference>
<evidence type="ECO:0000256" key="4">
    <source>
        <dbReference type="ARBA" id="ARBA00022759"/>
    </source>
</evidence>
<evidence type="ECO:0000256" key="7">
    <source>
        <dbReference type="ARBA" id="ARBA00023016"/>
    </source>
</evidence>
<evidence type="ECO:0000313" key="9">
    <source>
        <dbReference type="Proteomes" id="UP000184050"/>
    </source>
</evidence>
<organism evidence="8 9">
    <name type="scientific">Tangfeifania diversioriginum</name>
    <dbReference type="NCBI Taxonomy" id="1168035"/>
    <lineage>
        <taxon>Bacteria</taxon>
        <taxon>Pseudomonadati</taxon>
        <taxon>Bacteroidota</taxon>
        <taxon>Bacteroidia</taxon>
        <taxon>Marinilabiliales</taxon>
        <taxon>Prolixibacteraceae</taxon>
        <taxon>Tangfeifania</taxon>
    </lineage>
</organism>
<evidence type="ECO:0000256" key="5">
    <source>
        <dbReference type="ARBA" id="ARBA00022801"/>
    </source>
</evidence>
<keyword evidence="5" id="KW-0378">Hydrolase</keyword>
<dbReference type="EMBL" id="FQZE01000001">
    <property type="protein sequence ID" value="SHI30085.1"/>
    <property type="molecule type" value="Genomic_DNA"/>
</dbReference>
<sequence length="70" mass="7784">MSTIPSLTPKKLTGILSKKGFNLDRVKGSHQVWINQKDGKRVIVPMHKKDLPIGTLHAILRQAGIDKSEI</sequence>
<evidence type="ECO:0000256" key="3">
    <source>
        <dbReference type="ARBA" id="ARBA00022722"/>
    </source>
</evidence>
<proteinExistence type="inferred from homology"/>
<keyword evidence="6" id="KW-0694">RNA-binding</keyword>
<keyword evidence="2" id="KW-1277">Toxin-antitoxin system</keyword>
<dbReference type="RefSeq" id="WP_073163727.1">
    <property type="nucleotide sequence ID" value="NZ_FQZE01000001.1"/>
</dbReference>
<dbReference type="GO" id="GO:0003729">
    <property type="term" value="F:mRNA binding"/>
    <property type="evidence" value="ECO:0007669"/>
    <property type="project" value="InterPro"/>
</dbReference>